<comment type="subunit">
    <text evidence="2 10">Heterodimer of an alpha and a beta chain.</text>
</comment>
<dbReference type="EMBL" id="JBHTCO010000005">
    <property type="protein sequence ID" value="MFC7392931.1"/>
    <property type="molecule type" value="Genomic_DNA"/>
</dbReference>
<dbReference type="SUPFAM" id="SSF52518">
    <property type="entry name" value="Thiamin diphosphate-binding fold (THDP-binding)"/>
    <property type="match status" value="1"/>
</dbReference>
<dbReference type="PANTHER" id="PTHR43380:SF1">
    <property type="entry name" value="2-OXOISOVALERATE DEHYDROGENASE SUBUNIT ALPHA, MITOCHONDRIAL"/>
    <property type="match status" value="1"/>
</dbReference>
<gene>
    <name evidence="12" type="primary">pdhA</name>
    <name evidence="12" type="ORF">ACFQRG_08015</name>
</gene>
<dbReference type="CDD" id="cd02000">
    <property type="entry name" value="TPP_E1_PDC_ADC_BCADC"/>
    <property type="match status" value="1"/>
</dbReference>
<comment type="cofactor">
    <cofactor evidence="1 10">
        <name>thiamine diphosphate</name>
        <dbReference type="ChEBI" id="CHEBI:58937"/>
    </cofactor>
</comment>
<dbReference type="Gene3D" id="3.40.50.970">
    <property type="match status" value="1"/>
</dbReference>
<dbReference type="Pfam" id="PF00676">
    <property type="entry name" value="E1_dh"/>
    <property type="match status" value="1"/>
</dbReference>
<evidence type="ECO:0000256" key="3">
    <source>
        <dbReference type="ARBA" id="ARBA00012281"/>
    </source>
</evidence>
<evidence type="ECO:0000256" key="8">
    <source>
        <dbReference type="ARBA" id="ARBA00025211"/>
    </source>
</evidence>
<feature type="domain" description="Dehydrogenase E1 component" evidence="11">
    <location>
        <begin position="38"/>
        <end position="325"/>
    </location>
</feature>
<keyword evidence="7 10" id="KW-0670">Pyruvate</keyword>
<evidence type="ECO:0000256" key="7">
    <source>
        <dbReference type="ARBA" id="ARBA00023317"/>
    </source>
</evidence>
<proteinExistence type="predicted"/>
<comment type="catalytic activity">
    <reaction evidence="9 10">
        <text>N(6)-[(R)-lipoyl]-L-lysyl-[protein] + pyruvate + H(+) = N(6)-[(R)-S(8)-acetyldihydrolipoyl]-L-lysyl-[protein] + CO2</text>
        <dbReference type="Rhea" id="RHEA:19189"/>
        <dbReference type="Rhea" id="RHEA-COMP:10474"/>
        <dbReference type="Rhea" id="RHEA-COMP:10478"/>
        <dbReference type="ChEBI" id="CHEBI:15361"/>
        <dbReference type="ChEBI" id="CHEBI:15378"/>
        <dbReference type="ChEBI" id="CHEBI:16526"/>
        <dbReference type="ChEBI" id="CHEBI:83099"/>
        <dbReference type="ChEBI" id="CHEBI:83111"/>
        <dbReference type="EC" id="1.2.4.1"/>
    </reaction>
</comment>
<keyword evidence="5 10" id="KW-0560">Oxidoreductase</keyword>
<dbReference type="PANTHER" id="PTHR43380">
    <property type="entry name" value="2-OXOISOVALERATE DEHYDROGENASE SUBUNIT ALPHA, MITOCHONDRIAL"/>
    <property type="match status" value="1"/>
</dbReference>
<sequence>MIDEQQLQIEMVQLLDETGDYNPIKIKSFDNQLLLSMYKWMLKARQFDIRMVKLQRQGRIGTYAPFQGQEAAQIGSALALEKDDWMFPSYREVAATLVHGATFKQNILRSKGNFGVGGSTDENIFPIQIIIGAQTLHAAGCAWASKLKGEKVVSACYFGDGATSQGDFHEALNFASVNQVPAVFFCQNNQWAISVPRNKQTASRSIAQKALAYGMKGVQVDGNDCLAVYQVMKAAADSARNGDGPTLIEAITYRQGPHTTADDPTKYRSERDAEAWQNKDPLVRFKRFLTDNKLWSEEKERDELQTIKNDIDQAVKAAEETPPPTLDEIFDHVYDKPHELLLMQKEEAKAFIKERV</sequence>
<keyword evidence="13" id="KW-1185">Reference proteome</keyword>
<evidence type="ECO:0000313" key="12">
    <source>
        <dbReference type="EMBL" id="MFC7392931.1"/>
    </source>
</evidence>
<comment type="function">
    <text evidence="8 10">The pyruvate dehydrogenase complex catalyzes the overall conversion of pyruvate to acetyl-CoA and CO(2). It contains multiple copies of three enzymatic components: pyruvate dehydrogenase (E1), dihydrolipoamide acetyltransferase (E2) and lipoamide dehydrogenase (E3).</text>
</comment>
<organism evidence="12 13">
    <name type="scientific">Scopulibacillus cellulosilyticus</name>
    <dbReference type="NCBI Taxonomy" id="2665665"/>
    <lineage>
        <taxon>Bacteria</taxon>
        <taxon>Bacillati</taxon>
        <taxon>Bacillota</taxon>
        <taxon>Bacilli</taxon>
        <taxon>Bacillales</taxon>
        <taxon>Sporolactobacillaceae</taxon>
        <taxon>Scopulibacillus</taxon>
    </lineage>
</organism>
<evidence type="ECO:0000256" key="5">
    <source>
        <dbReference type="ARBA" id="ARBA00023002"/>
    </source>
</evidence>
<dbReference type="InterPro" id="IPR029061">
    <property type="entry name" value="THDP-binding"/>
</dbReference>
<name>A0ABW2PXA6_9BACL</name>
<evidence type="ECO:0000256" key="6">
    <source>
        <dbReference type="ARBA" id="ARBA00023052"/>
    </source>
</evidence>
<evidence type="ECO:0000256" key="2">
    <source>
        <dbReference type="ARBA" id="ARBA00011870"/>
    </source>
</evidence>
<evidence type="ECO:0000256" key="4">
    <source>
        <dbReference type="ARBA" id="ARBA00014159"/>
    </source>
</evidence>
<evidence type="ECO:0000256" key="9">
    <source>
        <dbReference type="ARBA" id="ARBA00051231"/>
    </source>
</evidence>
<dbReference type="InterPro" id="IPR050771">
    <property type="entry name" value="Alpha-ketoacid_DH_E1_comp"/>
</dbReference>
<evidence type="ECO:0000256" key="1">
    <source>
        <dbReference type="ARBA" id="ARBA00001964"/>
    </source>
</evidence>
<dbReference type="Proteomes" id="UP001596505">
    <property type="component" value="Unassembled WGS sequence"/>
</dbReference>
<evidence type="ECO:0000313" key="13">
    <source>
        <dbReference type="Proteomes" id="UP001596505"/>
    </source>
</evidence>
<protein>
    <recommendedName>
        <fullName evidence="4 10">Pyruvate dehydrogenase E1 component subunit alpha</fullName>
        <ecNumber evidence="3 10">1.2.4.1</ecNumber>
    </recommendedName>
</protein>
<evidence type="ECO:0000259" key="11">
    <source>
        <dbReference type="Pfam" id="PF00676"/>
    </source>
</evidence>
<dbReference type="NCBIfam" id="TIGR03181">
    <property type="entry name" value="PDH_E1_alph_x"/>
    <property type="match status" value="1"/>
</dbReference>
<comment type="caution">
    <text evidence="12">The sequence shown here is derived from an EMBL/GenBank/DDBJ whole genome shotgun (WGS) entry which is preliminary data.</text>
</comment>
<dbReference type="EC" id="1.2.4.1" evidence="3 10"/>
<evidence type="ECO:0000256" key="10">
    <source>
        <dbReference type="RuleBase" id="RU366007"/>
    </source>
</evidence>
<dbReference type="InterPro" id="IPR001017">
    <property type="entry name" value="DH_E1"/>
</dbReference>
<accession>A0ABW2PXA6</accession>
<keyword evidence="6 10" id="KW-0786">Thiamine pyrophosphate</keyword>
<dbReference type="InterPro" id="IPR017596">
    <property type="entry name" value="PdhA/BkdA"/>
</dbReference>
<reference evidence="13" key="1">
    <citation type="journal article" date="2019" name="Int. J. Syst. Evol. Microbiol.">
        <title>The Global Catalogue of Microorganisms (GCM) 10K type strain sequencing project: providing services to taxonomists for standard genome sequencing and annotation.</title>
        <authorList>
            <consortium name="The Broad Institute Genomics Platform"/>
            <consortium name="The Broad Institute Genome Sequencing Center for Infectious Disease"/>
            <person name="Wu L."/>
            <person name="Ma J."/>
        </authorList>
    </citation>
    <scope>NUCLEOTIDE SEQUENCE [LARGE SCALE GENOMIC DNA]</scope>
    <source>
        <strain evidence="13">CGMCC 1.16305</strain>
    </source>
</reference>
<dbReference type="RefSeq" id="WP_380965341.1">
    <property type="nucleotide sequence ID" value="NZ_JBHTCO010000005.1"/>
</dbReference>